<keyword evidence="2 5" id="KW-0812">Transmembrane</keyword>
<evidence type="ECO:0000259" key="6">
    <source>
        <dbReference type="Pfam" id="PF01490"/>
    </source>
</evidence>
<feature type="domain" description="Amino acid transporter transmembrane" evidence="6">
    <location>
        <begin position="10"/>
        <end position="84"/>
    </location>
</feature>
<evidence type="ECO:0000256" key="5">
    <source>
        <dbReference type="SAM" id="Phobius"/>
    </source>
</evidence>
<keyword evidence="3 5" id="KW-1133">Transmembrane helix</keyword>
<organism evidence="7">
    <name type="scientific">Trepomonas sp. PC1</name>
    <dbReference type="NCBI Taxonomy" id="1076344"/>
    <lineage>
        <taxon>Eukaryota</taxon>
        <taxon>Metamonada</taxon>
        <taxon>Diplomonadida</taxon>
        <taxon>Hexamitidae</taxon>
        <taxon>Hexamitinae</taxon>
        <taxon>Trepomonas</taxon>
    </lineage>
</organism>
<dbReference type="EMBL" id="GDID01005087">
    <property type="protein sequence ID" value="JAP91519.1"/>
    <property type="molecule type" value="Transcribed_RNA"/>
</dbReference>
<dbReference type="InterPro" id="IPR013057">
    <property type="entry name" value="AA_transpt_TM"/>
</dbReference>
<dbReference type="GO" id="GO:0016020">
    <property type="term" value="C:membrane"/>
    <property type="evidence" value="ECO:0007669"/>
    <property type="project" value="UniProtKB-SubCell"/>
</dbReference>
<evidence type="ECO:0000256" key="1">
    <source>
        <dbReference type="ARBA" id="ARBA00004370"/>
    </source>
</evidence>
<evidence type="ECO:0000256" key="4">
    <source>
        <dbReference type="ARBA" id="ARBA00023136"/>
    </source>
</evidence>
<evidence type="ECO:0000313" key="7">
    <source>
        <dbReference type="EMBL" id="JAP91519.1"/>
    </source>
</evidence>
<dbReference type="Pfam" id="PF01490">
    <property type="entry name" value="Aa_trans"/>
    <property type="match status" value="1"/>
</dbReference>
<accession>A0A146K7Q3</accession>
<sequence>MKNQMKHILPSVFTLLAQMIGASILSISFIIQKLGWLLGLLVFVITVAFATFAYKYFIDIAHYTQSYSYREMTEKIISRKISLLV</sequence>
<protein>
    <submittedName>
        <fullName evidence="7">Amino acid transporter family protein</fullName>
    </submittedName>
</protein>
<feature type="non-terminal residue" evidence="7">
    <location>
        <position position="85"/>
    </location>
</feature>
<comment type="subcellular location">
    <subcellularLocation>
        <location evidence="1">Membrane</location>
    </subcellularLocation>
</comment>
<keyword evidence="4 5" id="KW-0472">Membrane</keyword>
<proteinExistence type="predicted"/>
<feature type="transmembrane region" description="Helical" evidence="5">
    <location>
        <begin position="37"/>
        <end position="57"/>
    </location>
</feature>
<dbReference type="AlphaFoldDB" id="A0A146K7Q3"/>
<evidence type="ECO:0000256" key="2">
    <source>
        <dbReference type="ARBA" id="ARBA00022692"/>
    </source>
</evidence>
<feature type="transmembrane region" description="Helical" evidence="5">
    <location>
        <begin position="12"/>
        <end position="31"/>
    </location>
</feature>
<gene>
    <name evidence="7" type="ORF">TPC1_16846</name>
</gene>
<name>A0A146K7Q3_9EUKA</name>
<evidence type="ECO:0000256" key="3">
    <source>
        <dbReference type="ARBA" id="ARBA00022989"/>
    </source>
</evidence>
<reference evidence="7" key="1">
    <citation type="submission" date="2015-07" db="EMBL/GenBank/DDBJ databases">
        <title>Adaptation to a free-living lifestyle via gene acquisitions in the diplomonad Trepomonas sp. PC1.</title>
        <authorList>
            <person name="Xu F."/>
            <person name="Jerlstrom-Hultqvist J."/>
            <person name="Kolisko M."/>
            <person name="Simpson A.G.B."/>
            <person name="Roger A.J."/>
            <person name="Svard S.G."/>
            <person name="Andersson J.O."/>
        </authorList>
    </citation>
    <scope>NUCLEOTIDE SEQUENCE</scope>
    <source>
        <strain evidence="7">PC1</strain>
    </source>
</reference>